<dbReference type="PANTHER" id="PTHR44329">
    <property type="entry name" value="SERINE/THREONINE-PROTEIN KINASE TNNI3K-RELATED"/>
    <property type="match status" value="1"/>
</dbReference>
<reference evidence="6 7" key="1">
    <citation type="journal article" date="2013" name="J. Biotechnol.">
        <title>Establishment and interpretation of the genome sequence of the phytopathogenic fungus Rhizoctonia solani AG1-IB isolate 7/3/14.</title>
        <authorList>
            <person name="Wibberg D.W."/>
            <person name="Jelonek L.J."/>
            <person name="Rupp O.R."/>
            <person name="Hennig M.H."/>
            <person name="Eikmeyer F.E."/>
            <person name="Goesmann A.G."/>
            <person name="Hartmann A.H."/>
            <person name="Borriss R.B."/>
            <person name="Grosch R.G."/>
            <person name="Puehler A.P."/>
            <person name="Schlueter A.S."/>
        </authorList>
    </citation>
    <scope>NUCLEOTIDE SEQUENCE [LARGE SCALE GENOMIC DNA]</scope>
    <source>
        <strain evidence="7">AG1-IB / isolate 7/3/14</strain>
    </source>
</reference>
<protein>
    <submittedName>
        <fullName evidence="6">Serine/threonine-protein kinase BCK1/SLK1/SSP31</fullName>
    </submittedName>
</protein>
<keyword evidence="1" id="KW-0808">Transferase</keyword>
<dbReference type="PANTHER" id="PTHR44329:SF288">
    <property type="entry name" value="MITOGEN-ACTIVATED PROTEIN KINASE KINASE KINASE 20"/>
    <property type="match status" value="1"/>
</dbReference>
<dbReference type="AlphaFoldDB" id="M5CAQ0"/>
<name>M5CAQ0_THACB</name>
<evidence type="ECO:0000256" key="4">
    <source>
        <dbReference type="ARBA" id="ARBA00022840"/>
    </source>
</evidence>
<comment type="caution">
    <text evidence="6">The sequence shown here is derived from an EMBL/GenBank/DDBJ whole genome shotgun (WGS) entry which is preliminary data.</text>
</comment>
<evidence type="ECO:0000259" key="5">
    <source>
        <dbReference type="PROSITE" id="PS50011"/>
    </source>
</evidence>
<dbReference type="EMBL" id="CAOJ01015558">
    <property type="protein sequence ID" value="CCO36135.1"/>
    <property type="molecule type" value="Genomic_DNA"/>
</dbReference>
<evidence type="ECO:0000256" key="3">
    <source>
        <dbReference type="ARBA" id="ARBA00022777"/>
    </source>
</evidence>
<dbReference type="SUPFAM" id="SSF56112">
    <property type="entry name" value="Protein kinase-like (PK-like)"/>
    <property type="match status" value="2"/>
</dbReference>
<dbReference type="InterPro" id="IPR051681">
    <property type="entry name" value="Ser/Thr_Kinases-Pseudokinases"/>
</dbReference>
<sequence>MQRFARLTDNWSTFRHDSILPFYGVGIMQSPVSPTEYQLYLVTPYLNNQDVKHYIKTYPKVAGHTRLQLALDIVRGLEYLHELPPGFEGKGTVHGALNIYNVLVKDSGRAVVSGIGHAKVIKDFQASFTGDNSEYRYMGPEILDDALLTFGSDIWSWAMTSLEAGKTKILTDEPPFGQKTRGTKIIQMIGTNKRPEQANHPKIEEYGHSDEVWRLFEDCWKRKPEERPSAHEVVRRFKVFVPELEQNNNWNDGIALVAPWMDNGTDMDYIRKQDVNRLDLCTEIAHGLAYLPKIGTTHGDLKGANVLVSEHGAALISDFGGTSMKQYTLRFTGQGRFSYTLRWAAPELLDEDGRGTSSYTDVYALGMTILEIITGKVPFENIGREAAVYNALRSNKNPRRPHSYIPVISQQGDELWNLLQSCWDRDSMSRPPAKHVEDARDYVYWDSRRHGVISDIFKVEVALGMFS</sequence>
<evidence type="ECO:0000313" key="7">
    <source>
        <dbReference type="Proteomes" id="UP000012065"/>
    </source>
</evidence>
<dbReference type="Pfam" id="PF07714">
    <property type="entry name" value="PK_Tyr_Ser-Thr"/>
    <property type="match status" value="2"/>
</dbReference>
<dbReference type="GO" id="GO:0004674">
    <property type="term" value="F:protein serine/threonine kinase activity"/>
    <property type="evidence" value="ECO:0007669"/>
    <property type="project" value="TreeGrafter"/>
</dbReference>
<keyword evidence="3 6" id="KW-0418">Kinase</keyword>
<dbReference type="Proteomes" id="UP000012065">
    <property type="component" value="Unassembled WGS sequence"/>
</dbReference>
<organism evidence="6 7">
    <name type="scientific">Thanatephorus cucumeris (strain AG1-IB / isolate 7/3/14)</name>
    <name type="common">Lettuce bottom rot fungus</name>
    <name type="synonym">Rhizoctonia solani</name>
    <dbReference type="NCBI Taxonomy" id="1108050"/>
    <lineage>
        <taxon>Eukaryota</taxon>
        <taxon>Fungi</taxon>
        <taxon>Dikarya</taxon>
        <taxon>Basidiomycota</taxon>
        <taxon>Agaricomycotina</taxon>
        <taxon>Agaricomycetes</taxon>
        <taxon>Cantharellales</taxon>
        <taxon>Ceratobasidiaceae</taxon>
        <taxon>Rhizoctonia</taxon>
        <taxon>Rhizoctonia solani AG-1</taxon>
    </lineage>
</organism>
<keyword evidence="4" id="KW-0067">ATP-binding</keyword>
<feature type="domain" description="Protein kinase" evidence="5">
    <location>
        <begin position="1"/>
        <end position="241"/>
    </location>
</feature>
<proteinExistence type="predicted"/>
<dbReference type="InterPro" id="IPR001245">
    <property type="entry name" value="Ser-Thr/Tyr_kinase_cat_dom"/>
</dbReference>
<accession>M5CAQ0</accession>
<dbReference type="HOGENOM" id="CLU_497098_0_0_1"/>
<feature type="domain" description="Protein kinase" evidence="5">
    <location>
        <begin position="231"/>
        <end position="443"/>
    </location>
</feature>
<evidence type="ECO:0000256" key="1">
    <source>
        <dbReference type="ARBA" id="ARBA00022679"/>
    </source>
</evidence>
<dbReference type="PROSITE" id="PS50011">
    <property type="entry name" value="PROTEIN_KINASE_DOM"/>
    <property type="match status" value="2"/>
</dbReference>
<dbReference type="InterPro" id="IPR000719">
    <property type="entry name" value="Prot_kinase_dom"/>
</dbReference>
<gene>
    <name evidence="6" type="ORF">BN14_10260</name>
</gene>
<dbReference type="GO" id="GO:0005524">
    <property type="term" value="F:ATP binding"/>
    <property type="evidence" value="ECO:0007669"/>
    <property type="project" value="UniProtKB-KW"/>
</dbReference>
<keyword evidence="2" id="KW-0547">Nucleotide-binding</keyword>
<evidence type="ECO:0000256" key="2">
    <source>
        <dbReference type="ARBA" id="ARBA00022741"/>
    </source>
</evidence>
<dbReference type="InterPro" id="IPR011009">
    <property type="entry name" value="Kinase-like_dom_sf"/>
</dbReference>
<dbReference type="Gene3D" id="1.10.510.10">
    <property type="entry name" value="Transferase(Phosphotransferase) domain 1"/>
    <property type="match status" value="2"/>
</dbReference>
<evidence type="ECO:0000313" key="6">
    <source>
        <dbReference type="EMBL" id="CCO36135.1"/>
    </source>
</evidence>
<dbReference type="SMART" id="SM00220">
    <property type="entry name" value="S_TKc"/>
    <property type="match status" value="1"/>
</dbReference>